<dbReference type="NCBIfam" id="NF007798">
    <property type="entry name" value="PRK10503.1"/>
    <property type="match status" value="1"/>
</dbReference>
<dbReference type="Pfam" id="PF00873">
    <property type="entry name" value="ACR_tran"/>
    <property type="match status" value="1"/>
</dbReference>
<dbReference type="SUPFAM" id="SSF82866">
    <property type="entry name" value="Multidrug efflux transporter AcrB transmembrane domain"/>
    <property type="match status" value="2"/>
</dbReference>
<dbReference type="PANTHER" id="PTHR32063:SF21">
    <property type="entry name" value="MULTIDRUG RESISTANCE PROTEIN MDTB"/>
    <property type="match status" value="1"/>
</dbReference>
<dbReference type="GO" id="GO:0042910">
    <property type="term" value="F:xenobiotic transmembrane transporter activity"/>
    <property type="evidence" value="ECO:0007669"/>
    <property type="project" value="TreeGrafter"/>
</dbReference>
<evidence type="ECO:0000256" key="3">
    <source>
        <dbReference type="ARBA" id="ARBA00022475"/>
    </source>
</evidence>
<dbReference type="PANTHER" id="PTHR32063">
    <property type="match status" value="1"/>
</dbReference>
<feature type="transmembrane region" description="Helical" evidence="9">
    <location>
        <begin position="405"/>
        <end position="426"/>
    </location>
</feature>
<sequence>MSGAGTPNEPGDAGVAGAPGSPAGSPGIALTESATDFAEEAAPVDASPSRIFILRPIATTLLMVAVLLAGFVGYRLLPQSALPEVDYPTIQVTTLYPGASPDVITSSITSPLERQFGQMPGLAQMWSSSSGGASVVTLRFDLSLALDVAEQEVQAAINAATTFLPTDLPTPPIYAKVNPADAPVITLGLTSDTLPLIQLQDIADTRLVQKLSQVPGVGLVTLSGGQRPAVQVQVNGRMLAAQSLSLASIQAAIVAANVNTPKGSFDGPDRALTINANDQLQSAQDYRNLIISYNKGAPVRLGDVATVVQGPENALLAAWVNRKPGIVINVQRQPGANVIAVVDHIQQILPQLRQSLPGATDLTVLSDRTVTIRAAITDVKFELMLSVALVVMVIFLFLRNARATFIPAMAVPLSLIGTFGVMYLLGFSINNLTLMALTIATGFVVDDAIVMIENIARYIEQGEPPMQAALKGAKQIGFTIISLTFSLIAVLIPLLFMGDVVGRLFREFAVTLAVAILISAAVSLSFTPMLSARLLSHVPEERQGRLLRWSQHLFDRLIAAYGNALRWVLGHQRLTLWVAFGTLVLTVLMYIAIPKGFFPVEDTGLIRGITVASQSISFQEMNRRQQALVDALLADPAVQSISSFIGVDGSNATLNSGRMLINLKPLEQRADRVAGIIAGLQLKAAQVAGIETFLQPVQDLTIDDLVSRSPYQFSITATSMEDLSTWTQAMLDKLRGMPQFTGVTSSLQNEGLQAFLDIDRDTASRLGISVAAIDGALYDAFGQRLISIIFTQSTQYRVVLQLDAQDRQGLEGFDSIYLLSGSGQPVPLSQVVRVEQRNGPLEIGHLGQFPAAMISFGLAHGVSIGAAVQAVREAQQELNLPASVPLKMQGAAAAFEAALSNQLWLLLAAVATMYIVLGVLYESFVHPVTILSTLPSAGIGALLALMLSGNSLTVIAIIGIILLIGIVQKNAIMMVDFALDAQRQQGLPPTEAILQAAQLRLRPILMTTFAALFGAIPLIVGGGMGAELRQPLGITLVGGLLLSQLLTLFTVPVIYLAFDRLAARWKARFGSAAPAQGAEG</sequence>
<protein>
    <submittedName>
        <fullName evidence="10">Multidrug resistance protein MdtB</fullName>
    </submittedName>
</protein>
<evidence type="ECO:0000256" key="7">
    <source>
        <dbReference type="ARBA" id="ARBA00023136"/>
    </source>
</evidence>
<evidence type="ECO:0000256" key="9">
    <source>
        <dbReference type="SAM" id="Phobius"/>
    </source>
</evidence>
<keyword evidence="4" id="KW-0997">Cell inner membrane</keyword>
<keyword evidence="3" id="KW-1003">Cell membrane</keyword>
<feature type="transmembrane region" description="Helical" evidence="9">
    <location>
        <begin position="1004"/>
        <end position="1026"/>
    </location>
</feature>
<proteinExistence type="predicted"/>
<evidence type="ECO:0000256" key="8">
    <source>
        <dbReference type="SAM" id="MobiDB-lite"/>
    </source>
</evidence>
<organism evidence="10">
    <name type="scientific">mine drainage metagenome</name>
    <dbReference type="NCBI Taxonomy" id="410659"/>
    <lineage>
        <taxon>unclassified sequences</taxon>
        <taxon>metagenomes</taxon>
        <taxon>ecological metagenomes</taxon>
    </lineage>
</organism>
<gene>
    <name evidence="10" type="primary">mdtB_1</name>
    <name evidence="10" type="ORF">GALL_08400</name>
</gene>
<accession>A0A1J5TG58</accession>
<feature type="transmembrane region" description="Helical" evidence="9">
    <location>
        <begin position="381"/>
        <end position="398"/>
    </location>
</feature>
<dbReference type="SUPFAM" id="SSF82693">
    <property type="entry name" value="Multidrug efflux transporter AcrB pore domain, PN1, PN2, PC1 and PC2 subdomains"/>
    <property type="match status" value="4"/>
</dbReference>
<dbReference type="InterPro" id="IPR001036">
    <property type="entry name" value="Acrflvin-R"/>
</dbReference>
<keyword evidence="7 9" id="KW-0472">Membrane</keyword>
<dbReference type="AlphaFoldDB" id="A0A1J5TG58"/>
<feature type="transmembrane region" description="Helical" evidence="9">
    <location>
        <begin position="903"/>
        <end position="921"/>
    </location>
</feature>
<feature type="compositionally biased region" description="Low complexity" evidence="8">
    <location>
        <begin position="10"/>
        <end position="27"/>
    </location>
</feature>
<feature type="transmembrane region" description="Helical" evidence="9">
    <location>
        <begin position="508"/>
        <end position="532"/>
    </location>
</feature>
<feature type="transmembrane region" description="Helical" evidence="9">
    <location>
        <begin position="476"/>
        <end position="496"/>
    </location>
</feature>
<name>A0A1J5TG58_9ZZZZ</name>
<reference evidence="10" key="1">
    <citation type="submission" date="2016-10" db="EMBL/GenBank/DDBJ databases">
        <title>Sequence of Gallionella enrichment culture.</title>
        <authorList>
            <person name="Poehlein A."/>
            <person name="Muehling M."/>
            <person name="Daniel R."/>
        </authorList>
    </citation>
    <scope>NUCLEOTIDE SEQUENCE</scope>
</reference>
<dbReference type="FunFam" id="3.30.70.1430:FF:000001">
    <property type="entry name" value="Efflux pump membrane transporter"/>
    <property type="match status" value="1"/>
</dbReference>
<keyword evidence="5 9" id="KW-0812">Transmembrane</keyword>
<dbReference type="Gene3D" id="3.30.70.1320">
    <property type="entry name" value="Multidrug efflux transporter AcrB pore domain like"/>
    <property type="match status" value="1"/>
</dbReference>
<feature type="transmembrane region" description="Helical" evidence="9">
    <location>
        <begin position="575"/>
        <end position="593"/>
    </location>
</feature>
<evidence type="ECO:0000313" key="10">
    <source>
        <dbReference type="EMBL" id="OIR19954.1"/>
    </source>
</evidence>
<dbReference type="Gene3D" id="1.20.1640.10">
    <property type="entry name" value="Multidrug efflux transporter AcrB transmembrane domain"/>
    <property type="match status" value="2"/>
</dbReference>
<dbReference type="SUPFAM" id="SSF82714">
    <property type="entry name" value="Multidrug efflux transporter AcrB TolC docking domain, DN and DC subdomains"/>
    <property type="match status" value="2"/>
</dbReference>
<evidence type="ECO:0000256" key="1">
    <source>
        <dbReference type="ARBA" id="ARBA00004651"/>
    </source>
</evidence>
<dbReference type="FunFam" id="1.20.1640.10:FF:000001">
    <property type="entry name" value="Efflux pump membrane transporter"/>
    <property type="match status" value="1"/>
</dbReference>
<comment type="subcellular location">
    <subcellularLocation>
        <location evidence="1">Cell membrane</location>
        <topology evidence="1">Multi-pass membrane protein</topology>
    </subcellularLocation>
</comment>
<dbReference type="NCBIfam" id="NF033617">
    <property type="entry name" value="RND_permease_2"/>
    <property type="match status" value="1"/>
</dbReference>
<comment type="caution">
    <text evidence="10">The sequence shown here is derived from an EMBL/GenBank/DDBJ whole genome shotgun (WGS) entry which is preliminary data.</text>
</comment>
<dbReference type="Gene3D" id="3.30.70.1440">
    <property type="entry name" value="Multidrug efflux transporter AcrB pore domain"/>
    <property type="match status" value="1"/>
</dbReference>
<keyword evidence="6 9" id="KW-1133">Transmembrane helix</keyword>
<dbReference type="Gene3D" id="3.30.2090.10">
    <property type="entry name" value="Multidrug efflux transporter AcrB TolC docking domain, DN and DC subdomains"/>
    <property type="match status" value="2"/>
</dbReference>
<dbReference type="GO" id="GO:0005886">
    <property type="term" value="C:plasma membrane"/>
    <property type="evidence" value="ECO:0007669"/>
    <property type="project" value="UniProtKB-SubCell"/>
</dbReference>
<dbReference type="InterPro" id="IPR027463">
    <property type="entry name" value="AcrB_DN_DC_subdom"/>
</dbReference>
<evidence type="ECO:0000256" key="4">
    <source>
        <dbReference type="ARBA" id="ARBA00022519"/>
    </source>
</evidence>
<evidence type="ECO:0000256" key="6">
    <source>
        <dbReference type="ARBA" id="ARBA00022989"/>
    </source>
</evidence>
<dbReference type="Gene3D" id="3.30.70.1430">
    <property type="entry name" value="Multidrug efflux transporter AcrB pore domain"/>
    <property type="match status" value="2"/>
</dbReference>
<feature type="transmembrane region" description="Helical" evidence="9">
    <location>
        <begin position="941"/>
        <end position="967"/>
    </location>
</feature>
<evidence type="ECO:0000256" key="2">
    <source>
        <dbReference type="ARBA" id="ARBA00022448"/>
    </source>
</evidence>
<feature type="region of interest" description="Disordered" evidence="8">
    <location>
        <begin position="1"/>
        <end position="29"/>
    </location>
</feature>
<feature type="transmembrane region" description="Helical" evidence="9">
    <location>
        <begin position="1032"/>
        <end position="1058"/>
    </location>
</feature>
<keyword evidence="2" id="KW-0813">Transport</keyword>
<feature type="transmembrane region" description="Helical" evidence="9">
    <location>
        <begin position="57"/>
        <end position="77"/>
    </location>
</feature>
<dbReference type="EMBL" id="MLJW01000001">
    <property type="protein sequence ID" value="OIR19954.1"/>
    <property type="molecule type" value="Genomic_DNA"/>
</dbReference>
<evidence type="ECO:0000256" key="5">
    <source>
        <dbReference type="ARBA" id="ARBA00022692"/>
    </source>
</evidence>
<dbReference type="PRINTS" id="PR00702">
    <property type="entry name" value="ACRIFLAVINRP"/>
</dbReference>